<dbReference type="AlphaFoldDB" id="A0A0M0L887"/>
<keyword evidence="2" id="KW-1185">Reference proteome</keyword>
<dbReference type="EMBL" id="JWZX01000548">
    <property type="protein sequence ID" value="KOO47057.1"/>
    <property type="molecule type" value="Genomic_DNA"/>
</dbReference>
<organism evidence="1 2">
    <name type="scientific">Chrysochromulina tobinii</name>
    <dbReference type="NCBI Taxonomy" id="1460289"/>
    <lineage>
        <taxon>Eukaryota</taxon>
        <taxon>Haptista</taxon>
        <taxon>Haptophyta</taxon>
        <taxon>Prymnesiophyceae</taxon>
        <taxon>Prymnesiales</taxon>
        <taxon>Chrysochromulinaceae</taxon>
        <taxon>Chrysochromulina</taxon>
    </lineage>
</organism>
<name>A0A0M0L887_9EUKA</name>
<accession>A0A0M0L887</accession>
<protein>
    <submittedName>
        <fullName evidence="1">Uncharacterized protein</fullName>
    </submittedName>
</protein>
<sequence>MLVSKLEPGRVEPKKGELNCHFKEERLQAFGYHSIYDEGRLNFQYEDTTPEAQEEFARKHGRDAQTYAVNGKTAQVLKGYETTFGRAKEDVLDRKISEFRDDYMRIIAIYFANRGVGSTKLGFDVQQKRTGMLAGLWRFNEERNSPQYVQAPVWFAKKGYEPNAKTGTQIWQPVFKGFDKKKLDGNELTKMVGKPAAQAFARYFLDQTDAYWENDVFEDIALPESDMTVREWVTTPWHLHHLPYQMQYAVFRDGEAFCEGCKRCSRPFYEYEHLLYSVDKPYLTTALWQQLDDDDGRLARVPIHDPQFQLEAPKKALSAAEIGYKPKAPTNPNKRPIPIVKDASTLDKPVYINDGQQPDGEPFEPEPGTYNFSLVMLKKENVHVNDRKKSVFTKGYNSGGVPFRKYTSPAYSEERKHMYKGMPNGYMMVAKTFGRPDHRVVRSHKFGNTCRDCQHILQNAPGLFEQNNRYAFGPQEPNAGKQQFTTLPRENMYDKLFKPAKDQRRDDETLDDTLERIRASLAARNKLPPGWSKIVDVDIAINRDPRRVEKPSADTKQAEEDLAFLLSTGRPPANPDWLKNPALRRSLEQLRSKFTHTRQTERVQSATGRFEAGIQRHEYRNCILRYEFKKEDQTFSLEWLNPSPELCEGFSGVSGWEAEGPDGRLKFDGKEQAFGKGCALPGDDAYFGRYTIARLSKAKRPYAGLPDGSKVYYNCLITRQYDPVNDPTKKKRYRVEAYVATLRGEEAEVVEQPPGCESQWQGDGYLLYKYEGPGDRQTEWFRDARPVWYQLRELVQTRVFITYSLHRPVSGTREGEDILLKMGGAVSALFGNDEWLSQMLKFGKKLARVQVTDNVGNTDWIPIEKPNKAEKTFYGGRKIINQKNVVNNSYEYDTFDTHVDSVELDGGVEVGPKLGHPHFHLLLTLTHFTYLQFDYYTMKVFLEIMFKGLQTHHGFPTDFRLGTPDDLFYGDNENPYVDLRLYPADNFMEVLHKYVRKNDAFAKRLTSSVTDGP</sequence>
<evidence type="ECO:0000313" key="1">
    <source>
        <dbReference type="EMBL" id="KOO47057.1"/>
    </source>
</evidence>
<comment type="caution">
    <text evidence="1">The sequence shown here is derived from an EMBL/GenBank/DDBJ whole genome shotgun (WGS) entry which is preliminary data.</text>
</comment>
<gene>
    <name evidence="1" type="ORF">Ctob_014801</name>
</gene>
<evidence type="ECO:0000313" key="2">
    <source>
        <dbReference type="Proteomes" id="UP000037460"/>
    </source>
</evidence>
<reference evidence="2" key="1">
    <citation type="journal article" date="2015" name="PLoS Genet.">
        <title>Genome Sequence and Transcriptome Analyses of Chrysochromulina tobin: Metabolic Tools for Enhanced Algal Fitness in the Prominent Order Prymnesiales (Haptophyceae).</title>
        <authorList>
            <person name="Hovde B.T."/>
            <person name="Deodato C.R."/>
            <person name="Hunsperger H.M."/>
            <person name="Ryken S.A."/>
            <person name="Yost W."/>
            <person name="Jha R.K."/>
            <person name="Patterson J."/>
            <person name="Monnat R.J. Jr."/>
            <person name="Barlow S.B."/>
            <person name="Starkenburg S.R."/>
            <person name="Cattolico R.A."/>
        </authorList>
    </citation>
    <scope>NUCLEOTIDE SEQUENCE</scope>
    <source>
        <strain evidence="2">CCMP291</strain>
    </source>
</reference>
<dbReference type="Proteomes" id="UP000037460">
    <property type="component" value="Unassembled WGS sequence"/>
</dbReference>
<proteinExistence type="predicted"/>